<evidence type="ECO:0000313" key="9">
    <source>
        <dbReference type="EMBL" id="KAJ5556311.1"/>
    </source>
</evidence>
<dbReference type="SUPFAM" id="SSF50182">
    <property type="entry name" value="Sm-like ribonucleoproteins"/>
    <property type="match status" value="1"/>
</dbReference>
<evidence type="ECO:0000256" key="5">
    <source>
        <dbReference type="ARBA" id="ARBA00023136"/>
    </source>
</evidence>
<feature type="region of interest" description="Disordered" evidence="6">
    <location>
        <begin position="1"/>
        <end position="30"/>
    </location>
</feature>
<evidence type="ECO:0000256" key="6">
    <source>
        <dbReference type="SAM" id="MobiDB-lite"/>
    </source>
</evidence>
<accession>A0AAD6D5M2</accession>
<dbReference type="Proteomes" id="UP001220324">
    <property type="component" value="Unassembled WGS sequence"/>
</dbReference>
<feature type="region of interest" description="Disordered" evidence="6">
    <location>
        <begin position="796"/>
        <end position="990"/>
    </location>
</feature>
<evidence type="ECO:0000313" key="10">
    <source>
        <dbReference type="Proteomes" id="UP001220324"/>
    </source>
</evidence>
<dbReference type="InterPro" id="IPR018247">
    <property type="entry name" value="EF_Hand_1_Ca_BS"/>
</dbReference>
<reference evidence="9 10" key="1">
    <citation type="journal article" date="2023" name="IMA Fungus">
        <title>Comparative genomic study of the Penicillium genus elucidates a diverse pangenome and 15 lateral gene transfer events.</title>
        <authorList>
            <person name="Petersen C."/>
            <person name="Sorensen T."/>
            <person name="Nielsen M.R."/>
            <person name="Sondergaard T.E."/>
            <person name="Sorensen J.L."/>
            <person name="Fitzpatrick D.A."/>
            <person name="Frisvad J.C."/>
            <person name="Nielsen K.L."/>
        </authorList>
    </citation>
    <scope>NUCLEOTIDE SEQUENCE [LARGE SCALE GENOMIC DNA]</scope>
    <source>
        <strain evidence="9 10">IBT 35679</strain>
    </source>
</reference>
<dbReference type="Gene3D" id="1.10.238.10">
    <property type="entry name" value="EF-hand"/>
    <property type="match status" value="1"/>
</dbReference>
<dbReference type="SUPFAM" id="SSF47473">
    <property type="entry name" value="EF-hand"/>
    <property type="match status" value="1"/>
</dbReference>
<evidence type="ECO:0000256" key="7">
    <source>
        <dbReference type="SAM" id="Phobius"/>
    </source>
</evidence>
<dbReference type="PANTHER" id="PTHR31323:SF14">
    <property type="entry name" value="MECHANOSENSITIVE ION CHANNEL PROTEIN MSY2"/>
    <property type="match status" value="1"/>
</dbReference>
<dbReference type="GO" id="GO:0005509">
    <property type="term" value="F:calcium ion binding"/>
    <property type="evidence" value="ECO:0007669"/>
    <property type="project" value="InterPro"/>
</dbReference>
<keyword evidence="2 7" id="KW-0812">Transmembrane</keyword>
<keyword evidence="5 7" id="KW-0472">Membrane</keyword>
<dbReference type="PROSITE" id="PS50222">
    <property type="entry name" value="EF_HAND_2"/>
    <property type="match status" value="1"/>
</dbReference>
<dbReference type="InterPro" id="IPR011992">
    <property type="entry name" value="EF-hand-dom_pair"/>
</dbReference>
<evidence type="ECO:0000256" key="3">
    <source>
        <dbReference type="ARBA" id="ARBA00022837"/>
    </source>
</evidence>
<comment type="caution">
    <text evidence="9">The sequence shown here is derived from an EMBL/GenBank/DDBJ whole genome shotgun (WGS) entry which is preliminary data.</text>
</comment>
<feature type="region of interest" description="Disordered" evidence="6">
    <location>
        <begin position="740"/>
        <end position="762"/>
    </location>
</feature>
<evidence type="ECO:0000256" key="2">
    <source>
        <dbReference type="ARBA" id="ARBA00022692"/>
    </source>
</evidence>
<dbReference type="GO" id="GO:0005262">
    <property type="term" value="F:calcium channel activity"/>
    <property type="evidence" value="ECO:0007669"/>
    <property type="project" value="TreeGrafter"/>
</dbReference>
<feature type="transmembrane region" description="Helical" evidence="7">
    <location>
        <begin position="122"/>
        <end position="143"/>
    </location>
</feature>
<dbReference type="InterPro" id="IPR006685">
    <property type="entry name" value="MscS_channel_2nd"/>
</dbReference>
<dbReference type="PANTHER" id="PTHR31323">
    <property type="entry name" value="MECHANOSENSITIVE ION CHANNEL PROTEIN MSY2"/>
    <property type="match status" value="1"/>
</dbReference>
<evidence type="ECO:0000259" key="8">
    <source>
        <dbReference type="PROSITE" id="PS50222"/>
    </source>
</evidence>
<feature type="region of interest" description="Disordered" evidence="6">
    <location>
        <begin position="690"/>
        <end position="712"/>
    </location>
</feature>
<feature type="compositionally biased region" description="Basic and acidic residues" evidence="6">
    <location>
        <begin position="928"/>
        <end position="947"/>
    </location>
</feature>
<comment type="subcellular location">
    <subcellularLocation>
        <location evidence="1">Membrane</location>
    </subcellularLocation>
</comment>
<feature type="compositionally biased region" description="Polar residues" evidence="6">
    <location>
        <begin position="796"/>
        <end position="811"/>
    </location>
</feature>
<dbReference type="AlphaFoldDB" id="A0AAD6D5M2"/>
<dbReference type="SMART" id="SM00054">
    <property type="entry name" value="EFh"/>
    <property type="match status" value="1"/>
</dbReference>
<dbReference type="GO" id="GO:0016020">
    <property type="term" value="C:membrane"/>
    <property type="evidence" value="ECO:0007669"/>
    <property type="project" value="UniProtKB-SubCell"/>
</dbReference>
<name>A0AAD6D5M2_9EURO</name>
<dbReference type="InterPro" id="IPR058650">
    <property type="entry name" value="Msy1/2-like"/>
</dbReference>
<proteinExistence type="predicted"/>
<feature type="compositionally biased region" description="Basic and acidic residues" evidence="6">
    <location>
        <begin position="700"/>
        <end position="712"/>
    </location>
</feature>
<keyword evidence="3" id="KW-0106">Calcium</keyword>
<dbReference type="InterPro" id="IPR010920">
    <property type="entry name" value="LSM_dom_sf"/>
</dbReference>
<feature type="transmembrane region" description="Helical" evidence="7">
    <location>
        <begin position="196"/>
        <end position="223"/>
    </location>
</feature>
<feature type="compositionally biased region" description="Polar residues" evidence="6">
    <location>
        <begin position="751"/>
        <end position="762"/>
    </location>
</feature>
<dbReference type="GO" id="GO:0006874">
    <property type="term" value="P:intracellular calcium ion homeostasis"/>
    <property type="evidence" value="ECO:0007669"/>
    <property type="project" value="TreeGrafter"/>
</dbReference>
<evidence type="ECO:0000256" key="1">
    <source>
        <dbReference type="ARBA" id="ARBA00004370"/>
    </source>
</evidence>
<gene>
    <name evidence="9" type="ORF">N7494_000226</name>
</gene>
<keyword evidence="10" id="KW-1185">Reference proteome</keyword>
<dbReference type="PROSITE" id="PS00018">
    <property type="entry name" value="EF_HAND_1"/>
    <property type="match status" value="1"/>
</dbReference>
<feature type="compositionally biased region" description="Polar residues" evidence="6">
    <location>
        <begin position="896"/>
        <end position="916"/>
    </location>
</feature>
<organism evidence="9 10">
    <name type="scientific">Penicillium frequentans</name>
    <dbReference type="NCBI Taxonomy" id="3151616"/>
    <lineage>
        <taxon>Eukaryota</taxon>
        <taxon>Fungi</taxon>
        <taxon>Dikarya</taxon>
        <taxon>Ascomycota</taxon>
        <taxon>Pezizomycotina</taxon>
        <taxon>Eurotiomycetes</taxon>
        <taxon>Eurotiomycetidae</taxon>
        <taxon>Eurotiales</taxon>
        <taxon>Aspergillaceae</taxon>
        <taxon>Penicillium</taxon>
    </lineage>
</organism>
<dbReference type="InterPro" id="IPR023408">
    <property type="entry name" value="MscS_beta-dom_sf"/>
</dbReference>
<sequence>MRSKLGISPKHSGLHRFEQIPDQPYDGMHNPNDVTIDIPLTEAPSQNGTGHWGSGSGSTKGLVTEPLEGEKQGIIAPGRRRRIDSDMHDLRGKASETSDDGTINIIGRIYLAIYNFSIVTRYMIYVVPVGLLIAIPIIVGATAAPNAKIAGVHMYWFFTWIEVVWVSLWGCKVMAKFIPWVFQLLCGIVSSGTRKYALILRALETPLTLVLWCVVSLCTFLPIMTENPSKKSSGDTDEKSWEKSVKNVLLGFLVCSLIYLGQKAIVQLISISYHRKQFDSKIKEAKRNVYLVSLLFEASRNMFPMYCAEFNDDDSTIMDPILSQAVKKTKRSSIMPLRMVQDVGRTVGQQAGRLGDKVQAAVGNVASELTGKQMFNNNTTHAVVVSALERKRCAAALARRVWMSFVVEGRDSLYIDDIVEVLGPGHEAEADECFAMLDKDGNGDISLDEMILTVTELGRTRKALNHSMHDVDQAIGVLDGLLFSVAAVIGVLVFISFVTTGFGTVIAAGATSLLSLSFVFSTTCQEVLGSCIFLFVKHPFDIGDRVDVSDKDYIVERISLLFTVFRSINDHRLTQVPNNILNSLWVDNLTRANAMHERLTVPVAFDTTFAEVDALRAEMELFVRDKENSRDFQPEFLIEVIGVGDLDKLQLQVDIRHKSNWAIESVRSARRSKFMCALVLAMRKLKIRAPGVDRPEEESKDGKDGDDKGENADDALKTTLIQPAAAAAVADDAALAADTAQASGIDRKRSSGTLTQRGSTNPANEAAIAAALNTRSSHHDLDPEDNNALHRTVTNASTQGARQLSVNNGATGSIGREPSTGHRKAGLRASFNEQEPMPPPLSPVPAGLTPSASTVPILQTPAPPGSRGSARYEPPSHITNSDQSRPTILPIIGSPESGTYNTSYYNSRSDNNNQYESVELGGFNGEQSRPHEYPSADSQSRYDERYDPVSPPSIYSPPQQNADAESSGRRPSFMSRMKREKSNQYDGHDA</sequence>
<keyword evidence="4 7" id="KW-1133">Transmembrane helix</keyword>
<feature type="compositionally biased region" description="Basic and acidic residues" evidence="6">
    <location>
        <begin position="980"/>
        <end position="990"/>
    </location>
</feature>
<feature type="domain" description="EF-hand" evidence="8">
    <location>
        <begin position="425"/>
        <end position="460"/>
    </location>
</feature>
<feature type="transmembrane region" description="Helical" evidence="7">
    <location>
        <begin position="155"/>
        <end position="175"/>
    </location>
</feature>
<feature type="transmembrane region" description="Helical" evidence="7">
    <location>
        <begin position="248"/>
        <end position="273"/>
    </location>
</feature>
<evidence type="ECO:0000256" key="4">
    <source>
        <dbReference type="ARBA" id="ARBA00022989"/>
    </source>
</evidence>
<dbReference type="InterPro" id="IPR002048">
    <property type="entry name" value="EF_hand_dom"/>
</dbReference>
<dbReference type="Pfam" id="PF25886">
    <property type="entry name" value="Msy1"/>
    <property type="match status" value="1"/>
</dbReference>
<feature type="transmembrane region" description="Helical" evidence="7">
    <location>
        <begin position="481"/>
        <end position="507"/>
    </location>
</feature>
<dbReference type="EMBL" id="JAQIZZ010000001">
    <property type="protein sequence ID" value="KAJ5556311.1"/>
    <property type="molecule type" value="Genomic_DNA"/>
</dbReference>
<feature type="compositionally biased region" description="Polar residues" evidence="6">
    <location>
        <begin position="877"/>
        <end position="886"/>
    </location>
</feature>
<dbReference type="Gene3D" id="2.30.30.60">
    <property type="match status" value="1"/>
</dbReference>
<feature type="region of interest" description="Disordered" evidence="6">
    <location>
        <begin position="42"/>
        <end position="64"/>
    </location>
</feature>
<protein>
    <recommendedName>
        <fullName evidence="8">EF-hand domain-containing protein</fullName>
    </recommendedName>
</protein>
<dbReference type="Pfam" id="PF00924">
    <property type="entry name" value="MS_channel_2nd"/>
    <property type="match status" value="1"/>
</dbReference>